<name>A0AAD7VRI9_9ASCO</name>
<dbReference type="Proteomes" id="UP001217417">
    <property type="component" value="Unassembled WGS sequence"/>
</dbReference>
<feature type="compositionally biased region" description="Acidic residues" evidence="1">
    <location>
        <begin position="87"/>
        <end position="102"/>
    </location>
</feature>
<proteinExistence type="predicted"/>
<organism evidence="2 3">
    <name type="scientific">Lipomyces tetrasporus</name>
    <dbReference type="NCBI Taxonomy" id="54092"/>
    <lineage>
        <taxon>Eukaryota</taxon>
        <taxon>Fungi</taxon>
        <taxon>Dikarya</taxon>
        <taxon>Ascomycota</taxon>
        <taxon>Saccharomycotina</taxon>
        <taxon>Lipomycetes</taxon>
        <taxon>Lipomycetales</taxon>
        <taxon>Lipomycetaceae</taxon>
        <taxon>Lipomyces</taxon>
    </lineage>
</organism>
<dbReference type="RefSeq" id="XP_056042416.1">
    <property type="nucleotide sequence ID" value="XM_056186055.1"/>
</dbReference>
<reference evidence="2" key="1">
    <citation type="submission" date="2023-03" db="EMBL/GenBank/DDBJ databases">
        <title>Near-Complete genome sequence of Lipomyces tetrasporous NRRL Y-64009, an oleaginous yeast capable of growing on lignocellulosic hydrolysates.</title>
        <authorList>
            <consortium name="Lawrence Berkeley National Laboratory"/>
            <person name="Jagtap S.S."/>
            <person name="Liu J.-J."/>
            <person name="Walukiewicz H.E."/>
            <person name="Pangilinan J."/>
            <person name="Lipzen A."/>
            <person name="Ahrendt S."/>
            <person name="Koriabine M."/>
            <person name="Cobaugh K."/>
            <person name="Salamov A."/>
            <person name="Yoshinaga Y."/>
            <person name="Ng V."/>
            <person name="Daum C."/>
            <person name="Grigoriev I.V."/>
            <person name="Slininger P.J."/>
            <person name="Dien B.S."/>
            <person name="Jin Y.-S."/>
            <person name="Rao C.V."/>
        </authorList>
    </citation>
    <scope>NUCLEOTIDE SEQUENCE</scope>
    <source>
        <strain evidence="2">NRRL Y-64009</strain>
    </source>
</reference>
<protein>
    <submittedName>
        <fullName evidence="2">Uncharacterized protein</fullName>
    </submittedName>
</protein>
<feature type="region of interest" description="Disordered" evidence="1">
    <location>
        <begin position="38"/>
        <end position="102"/>
    </location>
</feature>
<evidence type="ECO:0000313" key="3">
    <source>
        <dbReference type="Proteomes" id="UP001217417"/>
    </source>
</evidence>
<feature type="compositionally biased region" description="Acidic residues" evidence="1">
    <location>
        <begin position="133"/>
        <end position="144"/>
    </location>
</feature>
<dbReference type="EMBL" id="JARPMG010000008">
    <property type="protein sequence ID" value="KAJ8098966.1"/>
    <property type="molecule type" value="Genomic_DNA"/>
</dbReference>
<evidence type="ECO:0000313" key="2">
    <source>
        <dbReference type="EMBL" id="KAJ8098966.1"/>
    </source>
</evidence>
<feature type="region of interest" description="Disordered" evidence="1">
    <location>
        <begin position="133"/>
        <end position="183"/>
    </location>
</feature>
<comment type="caution">
    <text evidence="2">The sequence shown here is derived from an EMBL/GenBank/DDBJ whole genome shotgun (WGS) entry which is preliminary data.</text>
</comment>
<accession>A0AAD7VRI9</accession>
<feature type="compositionally biased region" description="Polar residues" evidence="1">
    <location>
        <begin position="150"/>
        <end position="183"/>
    </location>
</feature>
<gene>
    <name evidence="2" type="ORF">POJ06DRAFT_239818</name>
</gene>
<dbReference type="AlphaFoldDB" id="A0AAD7VRI9"/>
<feature type="compositionally biased region" description="Polar residues" evidence="1">
    <location>
        <begin position="42"/>
        <end position="75"/>
    </location>
</feature>
<keyword evidence="3" id="KW-1185">Reference proteome</keyword>
<dbReference type="GeneID" id="80881221"/>
<evidence type="ECO:0000256" key="1">
    <source>
        <dbReference type="SAM" id="MobiDB-lite"/>
    </source>
</evidence>
<sequence length="183" mass="20273">MPVDNGKFYCPRQCTTYYRHKNQRRLIGRASLLTADRDEQPSLLQGSLQTVSSTTRPDTPFNNDEFGSQQQQNGQEFEDDVQHNDDIGDCQNDDEDDAEDEDFADVMADQEECSDGQSVLSVNDLYGDRELDILDGDLETDDNTNDGLGHSNSSLPAVQPSPSRIISGTHTSGQPTSESSYSK</sequence>